<organism evidence="1 2">
    <name type="scientific">Corchorus olitorius</name>
    <dbReference type="NCBI Taxonomy" id="93759"/>
    <lineage>
        <taxon>Eukaryota</taxon>
        <taxon>Viridiplantae</taxon>
        <taxon>Streptophyta</taxon>
        <taxon>Embryophyta</taxon>
        <taxon>Tracheophyta</taxon>
        <taxon>Spermatophyta</taxon>
        <taxon>Magnoliopsida</taxon>
        <taxon>eudicotyledons</taxon>
        <taxon>Gunneridae</taxon>
        <taxon>Pentapetalae</taxon>
        <taxon>rosids</taxon>
        <taxon>malvids</taxon>
        <taxon>Malvales</taxon>
        <taxon>Malvaceae</taxon>
        <taxon>Grewioideae</taxon>
        <taxon>Apeibeae</taxon>
        <taxon>Corchorus</taxon>
    </lineage>
</organism>
<keyword evidence="2" id="KW-1185">Reference proteome</keyword>
<gene>
    <name evidence="1" type="ORF">COLO4_21969</name>
</gene>
<comment type="caution">
    <text evidence="1">The sequence shown here is derived from an EMBL/GenBank/DDBJ whole genome shotgun (WGS) entry which is preliminary data.</text>
</comment>
<protein>
    <submittedName>
        <fullName evidence="1">Uncharacterized protein</fullName>
    </submittedName>
</protein>
<dbReference type="EMBL" id="AWUE01017839">
    <property type="protein sequence ID" value="OMO84568.1"/>
    <property type="molecule type" value="Genomic_DNA"/>
</dbReference>
<accession>A0A1R3IPP9</accession>
<evidence type="ECO:0000313" key="1">
    <source>
        <dbReference type="EMBL" id="OMO84568.1"/>
    </source>
</evidence>
<sequence length="29" mass="3385">MVEEKAPKSNNKKRLGEWGMKLPSYYDGK</sequence>
<reference evidence="2" key="1">
    <citation type="submission" date="2013-09" db="EMBL/GenBank/DDBJ databases">
        <title>Corchorus olitorius genome sequencing.</title>
        <authorList>
            <person name="Alam M."/>
            <person name="Haque M.S."/>
            <person name="Islam M.S."/>
            <person name="Emdad E.M."/>
            <person name="Islam M.M."/>
            <person name="Ahmed B."/>
            <person name="Halim A."/>
            <person name="Hossen Q.M.M."/>
            <person name="Hossain M.Z."/>
            <person name="Ahmed R."/>
            <person name="Khan M.M."/>
            <person name="Islam R."/>
            <person name="Rashid M.M."/>
            <person name="Khan S.A."/>
            <person name="Rahman M.S."/>
            <person name="Alam M."/>
            <person name="Yahiya A.S."/>
            <person name="Khan M.S."/>
            <person name="Azam M.S."/>
            <person name="Haque T."/>
            <person name="Lashkar M.Z.H."/>
            <person name="Akhand A.I."/>
            <person name="Morshed G."/>
            <person name="Roy S."/>
            <person name="Uddin K.S."/>
            <person name="Rabeya T."/>
            <person name="Hossain A.S."/>
            <person name="Chowdhury A."/>
            <person name="Snigdha A.R."/>
            <person name="Mortoza M.S."/>
            <person name="Matin S.A."/>
            <person name="Hoque S.M.E."/>
            <person name="Islam M.K."/>
            <person name="Roy D.K."/>
            <person name="Haider R."/>
            <person name="Moosa M.M."/>
            <person name="Elias S.M."/>
            <person name="Hasan A.M."/>
            <person name="Jahan S."/>
            <person name="Shafiuddin M."/>
            <person name="Mahmood N."/>
            <person name="Shommy N.S."/>
        </authorList>
    </citation>
    <scope>NUCLEOTIDE SEQUENCE [LARGE SCALE GENOMIC DNA]</scope>
    <source>
        <strain evidence="2">cv. O-4</strain>
    </source>
</reference>
<proteinExistence type="predicted"/>
<name>A0A1R3IPP9_9ROSI</name>
<evidence type="ECO:0000313" key="2">
    <source>
        <dbReference type="Proteomes" id="UP000187203"/>
    </source>
</evidence>
<dbReference type="Proteomes" id="UP000187203">
    <property type="component" value="Unassembled WGS sequence"/>
</dbReference>
<dbReference type="AlphaFoldDB" id="A0A1R3IPP9"/>